<keyword evidence="1" id="KW-0472">Membrane</keyword>
<sequence length="96" mass="10584">MTDSTAAPVSVSADQRRAALVKALRKYRDEGYAVELSSDGFTATLTRRTRVKGWLVLVLTLFTLVGGIIYYAVKTANRKTQSVVLYVDERGKVTKA</sequence>
<proteinExistence type="predicted"/>
<evidence type="ECO:0000256" key="1">
    <source>
        <dbReference type="SAM" id="Phobius"/>
    </source>
</evidence>
<evidence type="ECO:0000313" key="2">
    <source>
        <dbReference type="EMBL" id="WDS52085.1"/>
    </source>
</evidence>
<keyword evidence="1" id="KW-0812">Transmembrane</keyword>
<organism evidence="2 3">
    <name type="scientific">Microbacterium phage Caron</name>
    <dbReference type="NCBI Taxonomy" id="3028494"/>
    <lineage>
        <taxon>Viruses</taxon>
        <taxon>Duplodnaviria</taxon>
        <taxon>Heunggongvirae</taxon>
        <taxon>Uroviricota</taxon>
        <taxon>Caudoviricetes</taxon>
        <taxon>Casidaviridae</taxon>
        <taxon>Barnstormervirus</taxon>
        <taxon>Barnstormervirus caron</taxon>
    </lineage>
</organism>
<accession>A0AAF0CJJ6</accession>
<keyword evidence="3" id="KW-1185">Reference proteome</keyword>
<protein>
    <submittedName>
        <fullName evidence="2">Membrane protein</fullName>
    </submittedName>
</protein>
<name>A0AAF0CJJ6_9CAUD</name>
<reference evidence="3" key="1">
    <citation type="submission" date="2023-01" db="EMBL/GenBank/DDBJ databases">
        <authorList>
            <person name="Bendele M."/>
            <person name="Baldwin A.R."/>
            <person name="Chauncey H.A."/>
            <person name="Connelly K.A."/>
            <person name="Daniel I."/>
            <person name="Fitzgerald E.B."/>
            <person name="McKinney B.E."/>
            <person name="Murray D.M."/>
            <person name="Parshall S."/>
            <person name="Stokes L.T."/>
            <person name="Tanaka K.N."/>
            <person name="Vinson E.C."/>
            <person name="Klevikis C."/>
            <person name="Temple L."/>
            <person name="Utz L."/>
            <person name="Rinehart C.A."/>
            <person name="Garlena R.A."/>
            <person name="Russell D.A."/>
            <person name="Jacobs-Sera D."/>
            <person name="Hatfull G.F."/>
        </authorList>
    </citation>
    <scope>NUCLEOTIDE SEQUENCE [LARGE SCALE GENOMIC DNA]</scope>
</reference>
<dbReference type="EMBL" id="OQ190481">
    <property type="protein sequence ID" value="WDS52085.1"/>
    <property type="molecule type" value="Genomic_DNA"/>
</dbReference>
<evidence type="ECO:0000313" key="3">
    <source>
        <dbReference type="Proteomes" id="UP001219759"/>
    </source>
</evidence>
<gene>
    <name evidence="2" type="primary">59</name>
    <name evidence="2" type="ORF">SEA_CARON_59</name>
</gene>
<keyword evidence="1" id="KW-1133">Transmembrane helix</keyword>
<feature type="transmembrane region" description="Helical" evidence="1">
    <location>
        <begin position="54"/>
        <end position="73"/>
    </location>
</feature>
<dbReference type="Proteomes" id="UP001219759">
    <property type="component" value="Segment"/>
</dbReference>